<dbReference type="SUPFAM" id="SSF50182">
    <property type="entry name" value="Sm-like ribonucleoproteins"/>
    <property type="match status" value="1"/>
</dbReference>
<dbReference type="InterPro" id="IPR010920">
    <property type="entry name" value="LSM_dom_sf"/>
</dbReference>
<evidence type="ECO:0000313" key="2">
    <source>
        <dbReference type="EMBL" id="KIL71117.1"/>
    </source>
</evidence>
<keyword evidence="3" id="KW-1185">Reference proteome</keyword>
<organism evidence="2 3">
    <name type="scientific">Amanita muscaria (strain Koide BX008)</name>
    <dbReference type="NCBI Taxonomy" id="946122"/>
    <lineage>
        <taxon>Eukaryota</taxon>
        <taxon>Fungi</taxon>
        <taxon>Dikarya</taxon>
        <taxon>Basidiomycota</taxon>
        <taxon>Agaricomycotina</taxon>
        <taxon>Agaricomycetes</taxon>
        <taxon>Agaricomycetidae</taxon>
        <taxon>Agaricales</taxon>
        <taxon>Pluteineae</taxon>
        <taxon>Amanitaceae</taxon>
        <taxon>Amanita</taxon>
    </lineage>
</organism>
<dbReference type="HOGENOM" id="CLU_076902_4_5_1"/>
<dbReference type="InterPro" id="IPR001163">
    <property type="entry name" value="Sm_dom_euk/arc"/>
</dbReference>
<dbReference type="SMART" id="SM00651">
    <property type="entry name" value="Sm"/>
    <property type="match status" value="1"/>
</dbReference>
<feature type="domain" description="Sm" evidence="1">
    <location>
        <begin position="12"/>
        <end position="81"/>
    </location>
</feature>
<dbReference type="AlphaFoldDB" id="A0A0C2X9R3"/>
<dbReference type="EMBL" id="KN818223">
    <property type="protein sequence ID" value="KIL71117.1"/>
    <property type="molecule type" value="Genomic_DNA"/>
</dbReference>
<dbReference type="InParanoid" id="A0A0C2X9R3"/>
<name>A0A0C2X9R3_AMAMK</name>
<dbReference type="InterPro" id="IPR034110">
    <property type="entry name" value="LSMD1_Sm"/>
</dbReference>
<dbReference type="CDD" id="cd06168">
    <property type="entry name" value="LSMD1"/>
    <property type="match status" value="1"/>
</dbReference>
<sequence length="92" mass="10313">MQPSSTHSPAVRALTSLLRQTLRVTTNDSRIYLGMFAGTDQPLNLLLVNAEEYRVTQSRVISGRFVGQVLIPWHVITKVETPSQSTDQVLYI</sequence>
<protein>
    <recommendedName>
        <fullName evidence="1">Sm domain-containing protein</fullName>
    </recommendedName>
</protein>
<dbReference type="Proteomes" id="UP000054549">
    <property type="component" value="Unassembled WGS sequence"/>
</dbReference>
<gene>
    <name evidence="2" type="ORF">M378DRAFT_96152</name>
</gene>
<dbReference type="Pfam" id="PF01423">
    <property type="entry name" value="LSM"/>
    <property type="match status" value="1"/>
</dbReference>
<accession>A0A0C2X9R3</accession>
<proteinExistence type="predicted"/>
<evidence type="ECO:0000313" key="3">
    <source>
        <dbReference type="Proteomes" id="UP000054549"/>
    </source>
</evidence>
<dbReference type="OrthoDB" id="368909at2759"/>
<evidence type="ECO:0000259" key="1">
    <source>
        <dbReference type="SMART" id="SM00651"/>
    </source>
</evidence>
<reference evidence="2 3" key="1">
    <citation type="submission" date="2014-04" db="EMBL/GenBank/DDBJ databases">
        <title>Evolutionary Origins and Diversification of the Mycorrhizal Mutualists.</title>
        <authorList>
            <consortium name="DOE Joint Genome Institute"/>
            <consortium name="Mycorrhizal Genomics Consortium"/>
            <person name="Kohler A."/>
            <person name="Kuo A."/>
            <person name="Nagy L.G."/>
            <person name="Floudas D."/>
            <person name="Copeland A."/>
            <person name="Barry K.W."/>
            <person name="Cichocki N."/>
            <person name="Veneault-Fourrey C."/>
            <person name="LaButti K."/>
            <person name="Lindquist E.A."/>
            <person name="Lipzen A."/>
            <person name="Lundell T."/>
            <person name="Morin E."/>
            <person name="Murat C."/>
            <person name="Riley R."/>
            <person name="Ohm R."/>
            <person name="Sun H."/>
            <person name="Tunlid A."/>
            <person name="Henrissat B."/>
            <person name="Grigoriev I.V."/>
            <person name="Hibbett D.S."/>
            <person name="Martin F."/>
        </authorList>
    </citation>
    <scope>NUCLEOTIDE SEQUENCE [LARGE SCALE GENOMIC DNA]</scope>
    <source>
        <strain evidence="2 3">Koide BX008</strain>
    </source>
</reference>
<dbReference type="STRING" id="946122.A0A0C2X9R3"/>
<dbReference type="Gene3D" id="2.30.30.100">
    <property type="match status" value="1"/>
</dbReference>
<dbReference type="GO" id="GO:0031417">
    <property type="term" value="C:NatC complex"/>
    <property type="evidence" value="ECO:0007669"/>
    <property type="project" value="InterPro"/>
</dbReference>